<organism evidence="3 4">
    <name type="scientific">Marinobacterium alkalitolerans</name>
    <dbReference type="NCBI Taxonomy" id="1542925"/>
    <lineage>
        <taxon>Bacteria</taxon>
        <taxon>Pseudomonadati</taxon>
        <taxon>Pseudomonadota</taxon>
        <taxon>Gammaproteobacteria</taxon>
        <taxon>Oceanospirillales</taxon>
        <taxon>Oceanospirillaceae</taxon>
        <taxon>Marinobacterium</taxon>
    </lineage>
</organism>
<evidence type="ECO:0000256" key="1">
    <source>
        <dbReference type="ARBA" id="ARBA00022756"/>
    </source>
</evidence>
<feature type="binding site" evidence="2">
    <location>
        <begin position="117"/>
        <end position="120"/>
    </location>
    <ligand>
        <name>ATP</name>
        <dbReference type="ChEBI" id="CHEBI:30616"/>
    </ligand>
</feature>
<dbReference type="SUPFAM" id="SSF52540">
    <property type="entry name" value="P-loop containing nucleoside triphosphate hydrolases"/>
    <property type="match status" value="1"/>
</dbReference>
<feature type="binding site" evidence="2">
    <location>
        <begin position="13"/>
        <end position="18"/>
    </location>
    <ligand>
        <name>ATP</name>
        <dbReference type="ChEBI" id="CHEBI:30616"/>
    </ligand>
</feature>
<keyword evidence="1 2" id="KW-0093">Biotin biosynthesis</keyword>
<proteinExistence type="inferred from homology"/>
<dbReference type="Proteomes" id="UP000810171">
    <property type="component" value="Unassembled WGS sequence"/>
</dbReference>
<feature type="binding site" evidence="2">
    <location>
        <begin position="177"/>
        <end position="178"/>
    </location>
    <ligand>
        <name>ATP</name>
        <dbReference type="ChEBI" id="CHEBI:30616"/>
    </ligand>
</feature>
<evidence type="ECO:0000313" key="3">
    <source>
        <dbReference type="EMBL" id="MBP0048460.1"/>
    </source>
</evidence>
<keyword evidence="2" id="KW-0067">ATP-binding</keyword>
<feature type="binding site" evidence="2">
    <location>
        <position position="55"/>
    </location>
    <ligand>
        <name>ATP</name>
        <dbReference type="ChEBI" id="CHEBI:30616"/>
    </ligand>
</feature>
<dbReference type="PIRSF" id="PIRSF006755">
    <property type="entry name" value="DTB_synth"/>
    <property type="match status" value="1"/>
</dbReference>
<keyword evidence="2 3" id="KW-0436">Ligase</keyword>
<dbReference type="RefSeq" id="WP_209287078.1">
    <property type="nucleotide sequence ID" value="NZ_JACVEW010000008.1"/>
</dbReference>
<feature type="binding site" evidence="2">
    <location>
        <position position="17"/>
    </location>
    <ligand>
        <name>Mg(2+)</name>
        <dbReference type="ChEBI" id="CHEBI:18420"/>
    </ligand>
</feature>
<comment type="pathway">
    <text evidence="2">Cofactor biosynthesis; biotin biosynthesis; biotin from 7,8-diaminononanoate: step 1/2.</text>
</comment>
<evidence type="ECO:0000256" key="2">
    <source>
        <dbReference type="HAMAP-Rule" id="MF_00336"/>
    </source>
</evidence>
<comment type="subunit">
    <text evidence="2">Homodimer.</text>
</comment>
<comment type="catalytic activity">
    <reaction evidence="2">
        <text>(7R,8S)-7,8-diammoniononanoate + CO2 + ATP = (4R,5S)-dethiobiotin + ADP + phosphate + 3 H(+)</text>
        <dbReference type="Rhea" id="RHEA:15805"/>
        <dbReference type="ChEBI" id="CHEBI:15378"/>
        <dbReference type="ChEBI" id="CHEBI:16526"/>
        <dbReference type="ChEBI" id="CHEBI:30616"/>
        <dbReference type="ChEBI" id="CHEBI:43474"/>
        <dbReference type="ChEBI" id="CHEBI:149469"/>
        <dbReference type="ChEBI" id="CHEBI:149473"/>
        <dbReference type="ChEBI" id="CHEBI:456216"/>
        <dbReference type="EC" id="6.3.3.3"/>
    </reaction>
</comment>
<reference evidence="3 4" key="1">
    <citation type="submission" date="2020-09" db="EMBL/GenBank/DDBJ databases">
        <authorList>
            <person name="Tanuku N.R.S."/>
        </authorList>
    </citation>
    <scope>NUCLEOTIDE SEQUENCE [LARGE SCALE GENOMIC DNA]</scope>
    <source>
        <strain evidence="3 4">AK62</strain>
    </source>
</reference>
<dbReference type="GO" id="GO:0004141">
    <property type="term" value="F:dethiobiotin synthase activity"/>
    <property type="evidence" value="ECO:0007669"/>
    <property type="project" value="UniProtKB-EC"/>
</dbReference>
<feature type="binding site" evidence="2">
    <location>
        <begin position="206"/>
        <end position="208"/>
    </location>
    <ligand>
        <name>ATP</name>
        <dbReference type="ChEBI" id="CHEBI:30616"/>
    </ligand>
</feature>
<comment type="subcellular location">
    <subcellularLocation>
        <location evidence="2">Cytoplasm</location>
    </subcellularLocation>
</comment>
<comment type="function">
    <text evidence="2">Catalyzes a mechanistically unusual reaction, the ATP-dependent insertion of CO2 between the N7 and N8 nitrogen atoms of 7,8-diaminopelargonic acid (DAPA, also called 7,8-diammoniononanoate) to form a ureido ring.</text>
</comment>
<sequence>MKKRFFIAGTDTDAGKTLVTTGLLAAANRQGLRTIGLKPVAAGCEQTPEGLRNSDALQLQQAASITLSYEQVNPVAFEPPIAPHIAAEQEGRTLSADRLAAYCRGAMMQPADLVLVEGAGGWRVPLSMRESLARLPQLLELDVILVVGMKLGCINHAILTAEAIARDGLHLAGWVANHIDPDMSCPDENLATLERLFRAPLLGRIPWLDNPTPEVVADHVDLSPLQLSKK</sequence>
<feature type="active site" evidence="2">
    <location>
        <position position="38"/>
    </location>
</feature>
<dbReference type="EMBL" id="JACVEW010000008">
    <property type="protein sequence ID" value="MBP0048460.1"/>
    <property type="molecule type" value="Genomic_DNA"/>
</dbReference>
<comment type="cofactor">
    <cofactor evidence="2">
        <name>Mg(2+)</name>
        <dbReference type="ChEBI" id="CHEBI:18420"/>
    </cofactor>
</comment>
<feature type="binding site" evidence="2">
    <location>
        <position position="117"/>
    </location>
    <ligand>
        <name>Mg(2+)</name>
        <dbReference type="ChEBI" id="CHEBI:18420"/>
    </ligand>
</feature>
<keyword evidence="2" id="KW-0547">Nucleotide-binding</keyword>
<keyword evidence="2" id="KW-0460">Magnesium</keyword>
<dbReference type="InterPro" id="IPR027417">
    <property type="entry name" value="P-loop_NTPase"/>
</dbReference>
<comment type="caution">
    <text evidence="2">Lacks conserved residue(s) required for the propagation of feature annotation.</text>
</comment>
<dbReference type="PANTHER" id="PTHR43210:SF5">
    <property type="entry name" value="DETHIOBIOTIN SYNTHETASE"/>
    <property type="match status" value="1"/>
</dbReference>
<keyword evidence="2" id="KW-0963">Cytoplasm</keyword>
<keyword evidence="4" id="KW-1185">Reference proteome</keyword>
<comment type="caution">
    <text evidence="3">The sequence shown here is derived from an EMBL/GenBank/DDBJ whole genome shotgun (WGS) entry which is preliminary data.</text>
</comment>
<dbReference type="Pfam" id="PF13500">
    <property type="entry name" value="AAA_26"/>
    <property type="match status" value="1"/>
</dbReference>
<name>A0ABS3Z9S9_9GAMM</name>
<comment type="similarity">
    <text evidence="2">Belongs to the dethiobiotin synthetase family.</text>
</comment>
<dbReference type="EC" id="6.3.3.3" evidence="2"/>
<protein>
    <recommendedName>
        <fullName evidence="2">ATP-dependent dethiobiotin synthetase BioD</fullName>
        <ecNumber evidence="2">6.3.3.3</ecNumber>
    </recommendedName>
    <alternativeName>
        <fullName evidence="2">DTB synthetase</fullName>
        <shortName evidence="2">DTBS</shortName>
    </alternativeName>
    <alternativeName>
        <fullName evidence="2">Dethiobiotin synthase</fullName>
    </alternativeName>
</protein>
<dbReference type="CDD" id="cd03109">
    <property type="entry name" value="DTBS"/>
    <property type="match status" value="1"/>
</dbReference>
<evidence type="ECO:0000313" key="4">
    <source>
        <dbReference type="Proteomes" id="UP000810171"/>
    </source>
</evidence>
<dbReference type="Gene3D" id="3.40.50.300">
    <property type="entry name" value="P-loop containing nucleotide triphosphate hydrolases"/>
    <property type="match status" value="1"/>
</dbReference>
<dbReference type="HAMAP" id="MF_00336">
    <property type="entry name" value="BioD"/>
    <property type="match status" value="1"/>
</dbReference>
<dbReference type="InterPro" id="IPR004472">
    <property type="entry name" value="DTB_synth_BioD"/>
</dbReference>
<gene>
    <name evidence="2 3" type="primary">bioD</name>
    <name evidence="3" type="ORF">H9C73_06905</name>
</gene>
<accession>A0ABS3Z9S9</accession>
<keyword evidence="2" id="KW-0479">Metal-binding</keyword>
<dbReference type="PANTHER" id="PTHR43210">
    <property type="entry name" value="DETHIOBIOTIN SYNTHETASE"/>
    <property type="match status" value="1"/>
</dbReference>
<feature type="binding site" evidence="2">
    <location>
        <position position="55"/>
    </location>
    <ligand>
        <name>Mg(2+)</name>
        <dbReference type="ChEBI" id="CHEBI:18420"/>
    </ligand>
</feature>
<dbReference type="NCBIfam" id="TIGR00347">
    <property type="entry name" value="bioD"/>
    <property type="match status" value="1"/>
</dbReference>